<evidence type="ECO:0000256" key="2">
    <source>
        <dbReference type="ARBA" id="ARBA00005194"/>
    </source>
</evidence>
<evidence type="ECO:0000256" key="7">
    <source>
        <dbReference type="ARBA" id="ARBA00022989"/>
    </source>
</evidence>
<keyword evidence="7 11" id="KW-1133">Transmembrane helix</keyword>
<dbReference type="PANTHER" id="PTHR11157">
    <property type="entry name" value="FATTY ACID ACYL TRANSFERASE-RELATED"/>
    <property type="match status" value="1"/>
</dbReference>
<dbReference type="GO" id="GO:0034626">
    <property type="term" value="P:fatty acid elongation, polyunsaturated fatty acid"/>
    <property type="evidence" value="ECO:0007669"/>
    <property type="project" value="TreeGrafter"/>
</dbReference>
<evidence type="ECO:0000256" key="8">
    <source>
        <dbReference type="ARBA" id="ARBA00023098"/>
    </source>
</evidence>
<keyword evidence="12" id="KW-1185">Reference proteome</keyword>
<feature type="transmembrane region" description="Helical" evidence="11">
    <location>
        <begin position="285"/>
        <end position="304"/>
    </location>
</feature>
<name>A0A914DAS2_9BILA</name>
<dbReference type="InterPro" id="IPR002076">
    <property type="entry name" value="ELO_fam"/>
</dbReference>
<feature type="transmembrane region" description="Helical" evidence="11">
    <location>
        <begin position="81"/>
        <end position="99"/>
    </location>
</feature>
<feature type="transmembrane region" description="Helical" evidence="11">
    <location>
        <begin position="216"/>
        <end position="239"/>
    </location>
</feature>
<evidence type="ECO:0000256" key="3">
    <source>
        <dbReference type="ARBA" id="ARBA00022516"/>
    </source>
</evidence>
<feature type="transmembrane region" description="Helical" evidence="11">
    <location>
        <begin position="111"/>
        <end position="131"/>
    </location>
</feature>
<comment type="subcellular location">
    <subcellularLocation>
        <location evidence="1">Membrane</location>
        <topology evidence="1">Multi-pass membrane protein</topology>
    </subcellularLocation>
</comment>
<dbReference type="GO" id="GO:0030148">
    <property type="term" value="P:sphingolipid biosynthetic process"/>
    <property type="evidence" value="ECO:0007669"/>
    <property type="project" value="TreeGrafter"/>
</dbReference>
<dbReference type="GO" id="GO:0005789">
    <property type="term" value="C:endoplasmic reticulum membrane"/>
    <property type="evidence" value="ECO:0007669"/>
    <property type="project" value="TreeGrafter"/>
</dbReference>
<evidence type="ECO:0000313" key="13">
    <source>
        <dbReference type="WBParaSite" id="ACRNAN_scaffold2241.g24797.t3"/>
    </source>
</evidence>
<dbReference type="Pfam" id="PF01151">
    <property type="entry name" value="ELO"/>
    <property type="match status" value="1"/>
</dbReference>
<dbReference type="Proteomes" id="UP000887540">
    <property type="component" value="Unplaced"/>
</dbReference>
<proteinExistence type="inferred from homology"/>
<dbReference type="WBParaSite" id="ACRNAN_scaffold2241.g24797.t3">
    <property type="protein sequence ID" value="ACRNAN_scaffold2241.g24797.t3"/>
    <property type="gene ID" value="ACRNAN_scaffold2241.g24797"/>
</dbReference>
<keyword evidence="8 11" id="KW-0443">Lipid metabolism</keyword>
<dbReference type="EC" id="2.3.1.199" evidence="11"/>
<protein>
    <recommendedName>
        <fullName evidence="11">Elongation of very long chain fatty acids protein</fullName>
        <ecNumber evidence="11">2.3.1.199</ecNumber>
    </recommendedName>
    <alternativeName>
        <fullName evidence="11">Very-long-chain 3-oxoacyl-CoA synthase</fullName>
    </alternativeName>
</protein>
<dbReference type="GO" id="GO:0019367">
    <property type="term" value="P:fatty acid elongation, saturated fatty acid"/>
    <property type="evidence" value="ECO:0007669"/>
    <property type="project" value="TreeGrafter"/>
</dbReference>
<reference evidence="13" key="1">
    <citation type="submission" date="2022-11" db="UniProtKB">
        <authorList>
            <consortium name="WormBaseParasite"/>
        </authorList>
    </citation>
    <scope>IDENTIFICATION</scope>
</reference>
<keyword evidence="6 11" id="KW-0276">Fatty acid metabolism</keyword>
<keyword evidence="9 11" id="KW-0472">Membrane</keyword>
<dbReference type="GO" id="GO:0042761">
    <property type="term" value="P:very long-chain fatty acid biosynthetic process"/>
    <property type="evidence" value="ECO:0007669"/>
    <property type="project" value="TreeGrafter"/>
</dbReference>
<evidence type="ECO:0000256" key="11">
    <source>
        <dbReference type="RuleBase" id="RU361115"/>
    </source>
</evidence>
<keyword evidence="4 11" id="KW-0808">Transferase</keyword>
<evidence type="ECO:0000256" key="1">
    <source>
        <dbReference type="ARBA" id="ARBA00004141"/>
    </source>
</evidence>
<dbReference type="GO" id="GO:0034625">
    <property type="term" value="P:fatty acid elongation, monounsaturated fatty acid"/>
    <property type="evidence" value="ECO:0007669"/>
    <property type="project" value="TreeGrafter"/>
</dbReference>
<comment type="pathway">
    <text evidence="2">Lipid metabolism; fatty acid biosynthesis.</text>
</comment>
<evidence type="ECO:0000256" key="6">
    <source>
        <dbReference type="ARBA" id="ARBA00022832"/>
    </source>
</evidence>
<dbReference type="GO" id="GO:0009922">
    <property type="term" value="F:fatty acid elongase activity"/>
    <property type="evidence" value="ECO:0007669"/>
    <property type="project" value="UniProtKB-EC"/>
</dbReference>
<keyword evidence="5 11" id="KW-0812">Transmembrane</keyword>
<evidence type="ECO:0000256" key="5">
    <source>
        <dbReference type="ARBA" id="ARBA00022692"/>
    </source>
</evidence>
<sequence>MTKNVEMSVIMRTSNESRGQLPVKNPVVMNPAIRAYQMVDFQIKMNLSDPSIPRIPYQHTYPLPFEQGISHTRVNYLMQTYWHHTFTVSILYIVVIRWLEYWMAKRPAYDLRTALIFWNGALAIFSIMGAIRTTEEFMSTTFNEGLYKSVCYVFDQTSVTAHWFLFFAISKLVEFGDTIFIALRKRPLTFLHCYHHCSVLIYTFHSGAEHLASGRWFMWMNFIAHSVMYTYFCAVSAGIKVPRKLAKCVTLIQITQMILGIGVSLSVFAIKSLTSWRCHQSYTNLYLSFFIYVSYAILFIRFFINAYSTNKKVIESDKKK</sequence>
<feature type="transmembrane region" description="Helical" evidence="11">
    <location>
        <begin position="251"/>
        <end position="273"/>
    </location>
</feature>
<keyword evidence="3 11" id="KW-0444">Lipid biosynthesis</keyword>
<evidence type="ECO:0000256" key="10">
    <source>
        <dbReference type="ARBA" id="ARBA00023160"/>
    </source>
</evidence>
<organism evidence="12 13">
    <name type="scientific">Acrobeloides nanus</name>
    <dbReference type="NCBI Taxonomy" id="290746"/>
    <lineage>
        <taxon>Eukaryota</taxon>
        <taxon>Metazoa</taxon>
        <taxon>Ecdysozoa</taxon>
        <taxon>Nematoda</taxon>
        <taxon>Chromadorea</taxon>
        <taxon>Rhabditida</taxon>
        <taxon>Tylenchina</taxon>
        <taxon>Cephalobomorpha</taxon>
        <taxon>Cephaloboidea</taxon>
        <taxon>Cephalobidae</taxon>
        <taxon>Acrobeloides</taxon>
    </lineage>
</organism>
<comment type="catalytic activity">
    <reaction evidence="11">
        <text>a very-long-chain acyl-CoA + malonyl-CoA + H(+) = a very-long-chain 3-oxoacyl-CoA + CO2 + CoA</text>
        <dbReference type="Rhea" id="RHEA:32727"/>
        <dbReference type="ChEBI" id="CHEBI:15378"/>
        <dbReference type="ChEBI" id="CHEBI:16526"/>
        <dbReference type="ChEBI" id="CHEBI:57287"/>
        <dbReference type="ChEBI" id="CHEBI:57384"/>
        <dbReference type="ChEBI" id="CHEBI:90725"/>
        <dbReference type="ChEBI" id="CHEBI:90736"/>
        <dbReference type="EC" id="2.3.1.199"/>
    </reaction>
</comment>
<feature type="transmembrane region" description="Helical" evidence="11">
    <location>
        <begin position="163"/>
        <end position="183"/>
    </location>
</feature>
<dbReference type="AlphaFoldDB" id="A0A914DAS2"/>
<evidence type="ECO:0000313" key="12">
    <source>
        <dbReference type="Proteomes" id="UP000887540"/>
    </source>
</evidence>
<comment type="similarity">
    <text evidence="11">Belongs to the ELO family.</text>
</comment>
<keyword evidence="10 11" id="KW-0275">Fatty acid biosynthesis</keyword>
<evidence type="ECO:0000256" key="9">
    <source>
        <dbReference type="ARBA" id="ARBA00023136"/>
    </source>
</evidence>
<dbReference type="PANTHER" id="PTHR11157:SF156">
    <property type="entry name" value="FATTY ACID ELONGATION PROTEIN 4-RELATED"/>
    <property type="match status" value="1"/>
</dbReference>
<accession>A0A914DAS2</accession>
<evidence type="ECO:0000256" key="4">
    <source>
        <dbReference type="ARBA" id="ARBA00022679"/>
    </source>
</evidence>